<feature type="coiled-coil region" evidence="1">
    <location>
        <begin position="78"/>
        <end position="105"/>
    </location>
</feature>
<evidence type="ECO:0008006" key="4">
    <source>
        <dbReference type="Google" id="ProtNLM"/>
    </source>
</evidence>
<dbReference type="Proteomes" id="UP000007058">
    <property type="component" value="Chromosome"/>
</dbReference>
<keyword evidence="1" id="KW-0175">Coiled coil</keyword>
<evidence type="ECO:0000256" key="1">
    <source>
        <dbReference type="SAM" id="Coils"/>
    </source>
</evidence>
<dbReference type="Pfam" id="PF04380">
    <property type="entry name" value="BMFP"/>
    <property type="match status" value="1"/>
</dbReference>
<proteinExistence type="predicted"/>
<dbReference type="KEGG" id="mag:amb0543"/>
<dbReference type="InterPro" id="IPR007475">
    <property type="entry name" value="UbiK"/>
</dbReference>
<dbReference type="HOGENOM" id="CLU_154412_1_3_5"/>
<dbReference type="AlphaFoldDB" id="Q2W9X8"/>
<protein>
    <recommendedName>
        <fullName evidence="4">Accessory factor UbiK family protein</fullName>
    </recommendedName>
</protein>
<accession>Q2W9X8</accession>
<gene>
    <name evidence="2" type="ordered locus">amb0543</name>
</gene>
<keyword evidence="3" id="KW-1185">Reference proteome</keyword>
<sequence length="117" mass="12922">MTRTGLRPIIAPLFFQEAVMQSQKPFFDDLARVASGALGALSGLRAEMEAMMRQQFERFTAGLDLVPREEFEVVRAMAIKAREDNEAQLARISELEAKLESLAAAPSKTKAAPKPKD</sequence>
<evidence type="ECO:0000313" key="3">
    <source>
        <dbReference type="Proteomes" id="UP000007058"/>
    </source>
</evidence>
<dbReference type="STRING" id="342108.amb0543"/>
<organism evidence="2 3">
    <name type="scientific">Paramagnetospirillum magneticum (strain ATCC 700264 / AMB-1)</name>
    <name type="common">Magnetospirillum magneticum</name>
    <dbReference type="NCBI Taxonomy" id="342108"/>
    <lineage>
        <taxon>Bacteria</taxon>
        <taxon>Pseudomonadati</taxon>
        <taxon>Pseudomonadota</taxon>
        <taxon>Alphaproteobacteria</taxon>
        <taxon>Rhodospirillales</taxon>
        <taxon>Magnetospirillaceae</taxon>
        <taxon>Paramagnetospirillum</taxon>
    </lineage>
</organism>
<name>Q2W9X8_PARM1</name>
<dbReference type="EMBL" id="AP007255">
    <property type="protein sequence ID" value="BAE49347.1"/>
    <property type="molecule type" value="Genomic_DNA"/>
</dbReference>
<evidence type="ECO:0000313" key="2">
    <source>
        <dbReference type="EMBL" id="BAE49347.1"/>
    </source>
</evidence>
<reference evidence="2 3" key="1">
    <citation type="journal article" date="2005" name="DNA Res.">
        <title>Complete genome sequence of the facultative anaerobic magnetotactic bacterium Magnetospirillum sp. strain AMB-1.</title>
        <authorList>
            <person name="Matsunaga T."/>
            <person name="Okamura Y."/>
            <person name="Fukuda Y."/>
            <person name="Wahyudi A.T."/>
            <person name="Murase Y."/>
            <person name="Takeyama H."/>
        </authorList>
    </citation>
    <scope>NUCLEOTIDE SEQUENCE [LARGE SCALE GENOMIC DNA]</scope>
    <source>
        <strain evidence="3">ATCC 700264 / AMB-1</strain>
    </source>
</reference>